<organism evidence="2 3">
    <name type="scientific">Streptococcus suis</name>
    <dbReference type="NCBI Taxonomy" id="1307"/>
    <lineage>
        <taxon>Bacteria</taxon>
        <taxon>Bacillati</taxon>
        <taxon>Bacillota</taxon>
        <taxon>Bacilli</taxon>
        <taxon>Lactobacillales</taxon>
        <taxon>Streptococcaceae</taxon>
        <taxon>Streptococcus</taxon>
    </lineage>
</organism>
<accession>A0A4T2GIV0</accession>
<dbReference type="AlphaFoldDB" id="A0A4T2GIV0"/>
<name>A0A4T2GIV0_STRSU</name>
<reference evidence="2 3" key="1">
    <citation type="submission" date="2019-04" db="EMBL/GenBank/DDBJ databases">
        <title>Genome analysis of Streptococcus suis strain WUSS424.</title>
        <authorList>
            <person name="Chen H."/>
            <person name="Gao X."/>
            <person name="Wu Z."/>
        </authorList>
    </citation>
    <scope>NUCLEOTIDE SEQUENCE [LARGE SCALE GENOMIC DNA]</scope>
    <source>
        <strain evidence="2 3">WUSS424</strain>
    </source>
</reference>
<evidence type="ECO:0000313" key="2">
    <source>
        <dbReference type="EMBL" id="TIH98133.1"/>
    </source>
</evidence>
<protein>
    <submittedName>
        <fullName evidence="2">ImmA/IrrE family metallo-endopeptidase</fullName>
    </submittedName>
</protein>
<dbReference type="OrthoDB" id="2243168at2"/>
<evidence type="ECO:0000259" key="1">
    <source>
        <dbReference type="Pfam" id="PF06114"/>
    </source>
</evidence>
<dbReference type="InterPro" id="IPR010359">
    <property type="entry name" value="IrrE_HExxH"/>
</dbReference>
<sequence>MTETDIIQKFGIIVREFDGNLLPDELGFYDPVTNVAFVSDKLSKIERIKVLLHELGHKEHSISEYRNARIRCENEADRNMIHHLVADAISQLEDAREFNYLKFMEFYNLTTTTEEIMVREEYLGLIENC</sequence>
<dbReference type="Proteomes" id="UP000305165">
    <property type="component" value="Unassembled WGS sequence"/>
</dbReference>
<comment type="caution">
    <text evidence="2">The sequence shown here is derived from an EMBL/GenBank/DDBJ whole genome shotgun (WGS) entry which is preliminary data.</text>
</comment>
<evidence type="ECO:0000313" key="3">
    <source>
        <dbReference type="Proteomes" id="UP000305165"/>
    </source>
</evidence>
<feature type="domain" description="IrrE N-terminal-like" evidence="1">
    <location>
        <begin position="8"/>
        <end position="111"/>
    </location>
</feature>
<dbReference type="EMBL" id="SSXO01000007">
    <property type="protein sequence ID" value="TIH98133.1"/>
    <property type="molecule type" value="Genomic_DNA"/>
</dbReference>
<gene>
    <name evidence="2" type="ORF">FAJ39_10115</name>
</gene>
<dbReference type="Pfam" id="PF06114">
    <property type="entry name" value="Peptidase_M78"/>
    <property type="match status" value="1"/>
</dbReference>
<proteinExistence type="predicted"/>